<dbReference type="CDD" id="cd14834">
    <property type="entry name" value="AP3_sigma"/>
    <property type="match status" value="1"/>
</dbReference>
<keyword evidence="8" id="KW-0968">Cytoplasmic vesicle</keyword>
<keyword evidence="6" id="KW-0333">Golgi apparatus</keyword>
<dbReference type="PIRSF" id="PIRSF015588">
    <property type="entry name" value="AP_complex_sigma"/>
    <property type="match status" value="1"/>
</dbReference>
<keyword evidence="5 9" id="KW-0653">Protein transport</keyword>
<keyword evidence="7 9" id="KW-0472">Membrane</keyword>
<dbReference type="Gramene" id="GBG70527">
    <property type="protein sequence ID" value="GBG70527"/>
    <property type="gene ID" value="CBR_g6655"/>
</dbReference>
<dbReference type="InterPro" id="IPR011012">
    <property type="entry name" value="Longin-like_dom_sf"/>
</dbReference>
<dbReference type="InterPro" id="IPR022775">
    <property type="entry name" value="AP_mu_sigma_su"/>
</dbReference>
<dbReference type="OMA" id="DLIFNWQ"/>
<reference evidence="11 12" key="1">
    <citation type="journal article" date="2018" name="Cell">
        <title>The Chara Genome: Secondary Complexity and Implications for Plant Terrestrialization.</title>
        <authorList>
            <person name="Nishiyama T."/>
            <person name="Sakayama H."/>
            <person name="Vries J.D."/>
            <person name="Buschmann H."/>
            <person name="Saint-Marcoux D."/>
            <person name="Ullrich K.K."/>
            <person name="Haas F.B."/>
            <person name="Vanderstraeten L."/>
            <person name="Becker D."/>
            <person name="Lang D."/>
            <person name="Vosolsobe S."/>
            <person name="Rombauts S."/>
            <person name="Wilhelmsson P.K.I."/>
            <person name="Janitza P."/>
            <person name="Kern R."/>
            <person name="Heyl A."/>
            <person name="Rumpler F."/>
            <person name="Villalobos L.I.A.C."/>
            <person name="Clay J.M."/>
            <person name="Skokan R."/>
            <person name="Toyoda A."/>
            <person name="Suzuki Y."/>
            <person name="Kagoshima H."/>
            <person name="Schijlen E."/>
            <person name="Tajeshwar N."/>
            <person name="Catarino B."/>
            <person name="Hetherington A.J."/>
            <person name="Saltykova A."/>
            <person name="Bonnot C."/>
            <person name="Breuninger H."/>
            <person name="Symeonidi A."/>
            <person name="Radhakrishnan G.V."/>
            <person name="Van Nieuwerburgh F."/>
            <person name="Deforce D."/>
            <person name="Chang C."/>
            <person name="Karol K.G."/>
            <person name="Hedrich R."/>
            <person name="Ulvskov P."/>
            <person name="Glockner G."/>
            <person name="Delwiche C.F."/>
            <person name="Petrasek J."/>
            <person name="Van de Peer Y."/>
            <person name="Friml J."/>
            <person name="Beilby M."/>
            <person name="Dolan L."/>
            <person name="Kohara Y."/>
            <person name="Sugano S."/>
            <person name="Fujiyama A."/>
            <person name="Delaux P.-M."/>
            <person name="Quint M."/>
            <person name="TheiBen G."/>
            <person name="Hagemann M."/>
            <person name="Harholt J."/>
            <person name="Dunand C."/>
            <person name="Zachgo S."/>
            <person name="Langdale J."/>
            <person name="Maumus F."/>
            <person name="Straeten D.V.D."/>
            <person name="Gould S.B."/>
            <person name="Rensing S.A."/>
        </authorList>
    </citation>
    <scope>NUCLEOTIDE SEQUENCE [LARGE SCALE GENOMIC DNA]</scope>
    <source>
        <strain evidence="11 12">S276</strain>
    </source>
</reference>
<dbReference type="Proteomes" id="UP000265515">
    <property type="component" value="Unassembled WGS sequence"/>
</dbReference>
<comment type="caution">
    <text evidence="11">The sequence shown here is derived from an EMBL/GenBank/DDBJ whole genome shotgun (WGS) entry which is preliminary data.</text>
</comment>
<feature type="domain" description="AP complex mu/sigma subunit" evidence="10">
    <location>
        <begin position="1"/>
        <end position="146"/>
    </location>
</feature>
<evidence type="ECO:0000256" key="3">
    <source>
        <dbReference type="ARBA" id="ARBA00006972"/>
    </source>
</evidence>
<dbReference type="GO" id="GO:0030123">
    <property type="term" value="C:AP-3 adaptor complex"/>
    <property type="evidence" value="ECO:0007669"/>
    <property type="project" value="InterPro"/>
</dbReference>
<dbReference type="InterPro" id="IPR000804">
    <property type="entry name" value="Clathrin_sm-chain_CS"/>
</dbReference>
<organism evidence="11 12">
    <name type="scientific">Chara braunii</name>
    <name type="common">Braun's stonewort</name>
    <dbReference type="NCBI Taxonomy" id="69332"/>
    <lineage>
        <taxon>Eukaryota</taxon>
        <taxon>Viridiplantae</taxon>
        <taxon>Streptophyta</taxon>
        <taxon>Charophyceae</taxon>
        <taxon>Charales</taxon>
        <taxon>Characeae</taxon>
        <taxon>Chara</taxon>
    </lineage>
</organism>
<gene>
    <name evidence="11" type="ORF">CBR_g6655</name>
</gene>
<comment type="similarity">
    <text evidence="3 9">Belongs to the adaptor complexes small subunit family.</text>
</comment>
<evidence type="ECO:0000256" key="2">
    <source>
        <dbReference type="ARBA" id="ARBA00004555"/>
    </source>
</evidence>
<proteinExistence type="inferred from homology"/>
<keyword evidence="12" id="KW-1185">Reference proteome</keyword>
<evidence type="ECO:0000259" key="10">
    <source>
        <dbReference type="Pfam" id="PF01217"/>
    </source>
</evidence>
<evidence type="ECO:0000313" key="12">
    <source>
        <dbReference type="Proteomes" id="UP000265515"/>
    </source>
</evidence>
<dbReference type="EMBL" id="BFEA01000132">
    <property type="protein sequence ID" value="GBG70527.1"/>
    <property type="molecule type" value="Genomic_DNA"/>
</dbReference>
<dbReference type="PROSITE" id="PS00989">
    <property type="entry name" value="CLAT_ADAPTOR_S"/>
    <property type="match status" value="1"/>
</dbReference>
<evidence type="ECO:0000256" key="5">
    <source>
        <dbReference type="ARBA" id="ARBA00022927"/>
    </source>
</evidence>
<evidence type="ECO:0000256" key="9">
    <source>
        <dbReference type="PIRNR" id="PIRNR015588"/>
    </source>
</evidence>
<dbReference type="InterPro" id="IPR016635">
    <property type="entry name" value="AP_complex_ssu"/>
</dbReference>
<dbReference type="AlphaFoldDB" id="A0A388KKH0"/>
<dbReference type="PANTHER" id="PTHR11753">
    <property type="entry name" value="ADAPTOR COMPLEXES SMALL SUBUNIT FAMILY"/>
    <property type="match status" value="1"/>
</dbReference>
<protein>
    <recommendedName>
        <fullName evidence="9">AP complex subunit sigma</fullName>
    </recommendedName>
</protein>
<name>A0A388KKH0_CHABU</name>
<evidence type="ECO:0000256" key="4">
    <source>
        <dbReference type="ARBA" id="ARBA00022448"/>
    </source>
</evidence>
<accession>A0A388KKH0</accession>
<dbReference type="GO" id="GO:0006896">
    <property type="term" value="P:Golgi to vacuole transport"/>
    <property type="evidence" value="ECO:0007669"/>
    <property type="project" value="InterPro"/>
</dbReference>
<dbReference type="GO" id="GO:0030659">
    <property type="term" value="C:cytoplasmic vesicle membrane"/>
    <property type="evidence" value="ECO:0007669"/>
    <property type="project" value="UniProtKB-SubCell"/>
</dbReference>
<sequence length="163" mass="18659">MIKAVLIVNNHGKPRLTKFYERISPEKQQEVIRASFLVLSQRPPNVCGFVEDDAVFGKNIKIVYRHFATLYFIFLVDKSESELGILDLIQVFVGTLDKCFENVCELDLTFNLNKVHTILNEIVMGGQVLETNSVEISKALEDINRLERMPEPLPTQLKGPIRR</sequence>
<dbReference type="STRING" id="69332.A0A388KKH0"/>
<dbReference type="GO" id="GO:0006886">
    <property type="term" value="P:intracellular protein transport"/>
    <property type="evidence" value="ECO:0007669"/>
    <property type="project" value="UniProtKB-UniRule"/>
</dbReference>
<comment type="subcellular location">
    <subcellularLocation>
        <location evidence="1">Cytoplasmic vesicle membrane</location>
        <topology evidence="1">Peripheral membrane protein</topology>
        <orientation evidence="1">Cytoplasmic side</orientation>
    </subcellularLocation>
    <subcellularLocation>
        <location evidence="2">Golgi apparatus</location>
    </subcellularLocation>
</comment>
<evidence type="ECO:0000256" key="6">
    <source>
        <dbReference type="ARBA" id="ARBA00023034"/>
    </source>
</evidence>
<dbReference type="GO" id="GO:0005794">
    <property type="term" value="C:Golgi apparatus"/>
    <property type="evidence" value="ECO:0007669"/>
    <property type="project" value="UniProtKB-SubCell"/>
</dbReference>
<dbReference type="Gene3D" id="3.30.450.60">
    <property type="match status" value="1"/>
</dbReference>
<dbReference type="InterPro" id="IPR027155">
    <property type="entry name" value="APS3"/>
</dbReference>
<evidence type="ECO:0000256" key="1">
    <source>
        <dbReference type="ARBA" id="ARBA00004180"/>
    </source>
</evidence>
<dbReference type="FunFam" id="3.30.450.60:FF:000001">
    <property type="entry name" value="AP complex subunit sigma"/>
    <property type="match status" value="1"/>
</dbReference>
<evidence type="ECO:0000256" key="8">
    <source>
        <dbReference type="ARBA" id="ARBA00023329"/>
    </source>
</evidence>
<evidence type="ECO:0000313" key="11">
    <source>
        <dbReference type="EMBL" id="GBG70527.1"/>
    </source>
</evidence>
<dbReference type="Pfam" id="PF01217">
    <property type="entry name" value="Clat_adaptor_s"/>
    <property type="match status" value="1"/>
</dbReference>
<dbReference type="SUPFAM" id="SSF64356">
    <property type="entry name" value="SNARE-like"/>
    <property type="match status" value="1"/>
</dbReference>
<evidence type="ECO:0000256" key="7">
    <source>
        <dbReference type="ARBA" id="ARBA00023136"/>
    </source>
</evidence>
<keyword evidence="4 9" id="KW-0813">Transport</keyword>
<dbReference type="OrthoDB" id="10261046at2759"/>